<evidence type="ECO:0000259" key="3">
    <source>
        <dbReference type="Pfam" id="PF00296"/>
    </source>
</evidence>
<evidence type="ECO:0000256" key="2">
    <source>
        <dbReference type="ARBA" id="ARBA00023033"/>
    </source>
</evidence>
<sequence>MRIGITLEMRKSPHRDQAWPELWEDCLWFFEQAERLGFDSLLVQEHFFTDDGYGPSMPIFLGALAERTTTARIGSYIYVAPLHHPLALAQETAVLDQLSGGRLDVGVGIGHRVAEYAAFGYNPKTRPSRMEESLDLLKAAWTGEPVHYSGKYFQIDGLQVQPTPVQQPHPPLWVAATTVPAAERAGRHGANLAGASVDPEVHAAYQDALEAAGHGRHSTRVSNPWSITVTDENPDAVWERNKDHYHYRWDYYRKIRTEFGDPDLDYGLEPSPEAYRANELIGDADTVLSTLRPYVESLGLTDIVLFGPHPGIDLRTQGLESLEKFAAEVLPTLKEW</sequence>
<dbReference type="EC" id="1.-.-.-" evidence="4"/>
<evidence type="ECO:0000313" key="4">
    <source>
        <dbReference type="EMBL" id="MFC0314667.1"/>
    </source>
</evidence>
<dbReference type="Pfam" id="PF00296">
    <property type="entry name" value="Bac_luciferase"/>
    <property type="match status" value="1"/>
</dbReference>
<dbReference type="Gene3D" id="3.20.20.30">
    <property type="entry name" value="Luciferase-like domain"/>
    <property type="match status" value="1"/>
</dbReference>
<dbReference type="PANTHER" id="PTHR30137">
    <property type="entry name" value="LUCIFERASE-LIKE MONOOXYGENASE"/>
    <property type="match status" value="1"/>
</dbReference>
<gene>
    <name evidence="4" type="ORF">ACFFJD_07355</name>
</gene>
<proteinExistence type="predicted"/>
<protein>
    <submittedName>
        <fullName evidence="4">LLM class flavin-dependent oxidoreductase</fullName>
        <ecNumber evidence="4">1.-.-.-</ecNumber>
    </submittedName>
</protein>
<keyword evidence="2" id="KW-0503">Monooxygenase</keyword>
<accession>A0ABV6H724</accession>
<comment type="caution">
    <text evidence="4">The sequence shown here is derived from an EMBL/GenBank/DDBJ whole genome shotgun (WGS) entry which is preliminary data.</text>
</comment>
<evidence type="ECO:0000256" key="1">
    <source>
        <dbReference type="ARBA" id="ARBA00023002"/>
    </source>
</evidence>
<organism evidence="4 5">
    <name type="scientific">Gordonia phosphorivorans</name>
    <dbReference type="NCBI Taxonomy" id="1056982"/>
    <lineage>
        <taxon>Bacteria</taxon>
        <taxon>Bacillati</taxon>
        <taxon>Actinomycetota</taxon>
        <taxon>Actinomycetes</taxon>
        <taxon>Mycobacteriales</taxon>
        <taxon>Gordoniaceae</taxon>
        <taxon>Gordonia</taxon>
    </lineage>
</organism>
<dbReference type="GO" id="GO:0016491">
    <property type="term" value="F:oxidoreductase activity"/>
    <property type="evidence" value="ECO:0007669"/>
    <property type="project" value="UniProtKB-KW"/>
</dbReference>
<keyword evidence="1 4" id="KW-0560">Oxidoreductase</keyword>
<dbReference type="InterPro" id="IPR036661">
    <property type="entry name" value="Luciferase-like_sf"/>
</dbReference>
<keyword evidence="5" id="KW-1185">Reference proteome</keyword>
<dbReference type="InterPro" id="IPR050766">
    <property type="entry name" value="Bact_Lucif_Oxidored"/>
</dbReference>
<dbReference type="EMBL" id="JBHLWV010000016">
    <property type="protein sequence ID" value="MFC0314667.1"/>
    <property type="molecule type" value="Genomic_DNA"/>
</dbReference>
<name>A0ABV6H724_9ACTN</name>
<dbReference type="RefSeq" id="WP_382362640.1">
    <property type="nucleotide sequence ID" value="NZ_JBHLWV010000016.1"/>
</dbReference>
<dbReference type="InterPro" id="IPR011251">
    <property type="entry name" value="Luciferase-like_dom"/>
</dbReference>
<evidence type="ECO:0000313" key="5">
    <source>
        <dbReference type="Proteomes" id="UP001589783"/>
    </source>
</evidence>
<dbReference type="Proteomes" id="UP001589783">
    <property type="component" value="Unassembled WGS sequence"/>
</dbReference>
<reference evidence="4 5" key="1">
    <citation type="submission" date="2024-09" db="EMBL/GenBank/DDBJ databases">
        <authorList>
            <person name="Sun Q."/>
            <person name="Mori K."/>
        </authorList>
    </citation>
    <scope>NUCLEOTIDE SEQUENCE [LARGE SCALE GENOMIC DNA]</scope>
    <source>
        <strain evidence="4 5">CCM 7957</strain>
    </source>
</reference>
<feature type="domain" description="Luciferase-like" evidence="3">
    <location>
        <begin position="1"/>
        <end position="297"/>
    </location>
</feature>
<dbReference type="PANTHER" id="PTHR30137:SF8">
    <property type="entry name" value="BLR5498 PROTEIN"/>
    <property type="match status" value="1"/>
</dbReference>
<dbReference type="SUPFAM" id="SSF51679">
    <property type="entry name" value="Bacterial luciferase-like"/>
    <property type="match status" value="1"/>
</dbReference>